<evidence type="ECO:0000256" key="7">
    <source>
        <dbReference type="ARBA" id="ARBA00022692"/>
    </source>
</evidence>
<feature type="chain" id="PRO_5046770963" description="GPI mannosyltransferase 1" evidence="12">
    <location>
        <begin position="25"/>
        <end position="441"/>
    </location>
</feature>
<comment type="pathway">
    <text evidence="2 11">Glycolipid biosynthesis; glycosylphosphatidylinositol-anchor biosynthesis.</text>
</comment>
<keyword evidence="12" id="KW-0732">Signal</keyword>
<feature type="transmembrane region" description="Helical" evidence="11">
    <location>
        <begin position="365"/>
        <end position="382"/>
    </location>
</feature>
<evidence type="ECO:0000256" key="10">
    <source>
        <dbReference type="ARBA" id="ARBA00023136"/>
    </source>
</evidence>
<evidence type="ECO:0000256" key="9">
    <source>
        <dbReference type="ARBA" id="ARBA00022989"/>
    </source>
</evidence>
<evidence type="ECO:0000256" key="8">
    <source>
        <dbReference type="ARBA" id="ARBA00022824"/>
    </source>
</evidence>
<accession>A0ABQ6MZR8</accession>
<dbReference type="Pfam" id="PF05007">
    <property type="entry name" value="Mannosyl_trans"/>
    <property type="match status" value="1"/>
</dbReference>
<keyword evidence="10 11" id="KW-0472">Membrane</keyword>
<evidence type="ECO:0000256" key="3">
    <source>
        <dbReference type="ARBA" id="ARBA00011071"/>
    </source>
</evidence>
<keyword evidence="4 11" id="KW-0337">GPI-anchor biosynthesis</keyword>
<keyword evidence="5 11" id="KW-0328">Glycosyltransferase</keyword>
<keyword evidence="7 11" id="KW-0812">Transmembrane</keyword>
<dbReference type="InterPro" id="IPR007704">
    <property type="entry name" value="PIG-M"/>
</dbReference>
<feature type="transmembrane region" description="Helical" evidence="11">
    <location>
        <begin position="388"/>
        <end position="412"/>
    </location>
</feature>
<evidence type="ECO:0000256" key="2">
    <source>
        <dbReference type="ARBA" id="ARBA00004687"/>
    </source>
</evidence>
<comment type="similarity">
    <text evidence="3 11">Belongs to the PIGM family.</text>
</comment>
<evidence type="ECO:0000256" key="11">
    <source>
        <dbReference type="RuleBase" id="RU365064"/>
    </source>
</evidence>
<dbReference type="EMBL" id="BRYB01001912">
    <property type="protein sequence ID" value="GMI36218.1"/>
    <property type="molecule type" value="Genomic_DNA"/>
</dbReference>
<keyword evidence="14" id="KW-1185">Reference proteome</keyword>
<organism evidence="13 14">
    <name type="scientific">Tetraparma gracilis</name>
    <dbReference type="NCBI Taxonomy" id="2962635"/>
    <lineage>
        <taxon>Eukaryota</taxon>
        <taxon>Sar</taxon>
        <taxon>Stramenopiles</taxon>
        <taxon>Ochrophyta</taxon>
        <taxon>Bolidophyceae</taxon>
        <taxon>Parmales</taxon>
        <taxon>Triparmaceae</taxon>
        <taxon>Tetraparma</taxon>
    </lineage>
</organism>
<keyword evidence="9 11" id="KW-1133">Transmembrane helix</keyword>
<sequence>MRKAILPHALAALLLRCCIVFAVAFVERHPTLTAFAYTDIDYTIFSDGALLSFQGGSPFDRRTYRYTPYLADLLSFLVDPSDPGDPLGVRGKLLFCLADVACGLLIYRILLQTSERGAALSTTNMFWLYNPLAVNICTRGSAEALLPLLPVLLTVALLLRKERGPSHLLLAGLCHGVSVHGKIYPVIYSIAYLVHISPRSLHPGRGQSFVSLLAPRRLLAIFFQPAALLFTAASLLTFAFLTYTAHVSHPLFLPNGLLYHLGRVDHRHNYSPFFYPIYLLYPAPGEPASAMLKLLSGLSFVPQVLLLLHTSLSLAAGDLCFAMFLQSFMFVALNKVVTGQYLTWYLALLPLCAARIAWRPMVPRLALVGAAMVGWLCCAGMLELRAEPWFRAVFAMSLAVMCANVHAFVGFCQCYKGIEGGRAGGGEDGGVARRTRSKKKL</sequence>
<evidence type="ECO:0000256" key="1">
    <source>
        <dbReference type="ARBA" id="ARBA00004477"/>
    </source>
</evidence>
<reference evidence="13 14" key="1">
    <citation type="journal article" date="2023" name="Commun. Biol.">
        <title>Genome analysis of Parmales, the sister group of diatoms, reveals the evolutionary specialization of diatoms from phago-mixotrophs to photoautotrophs.</title>
        <authorList>
            <person name="Ban H."/>
            <person name="Sato S."/>
            <person name="Yoshikawa S."/>
            <person name="Yamada K."/>
            <person name="Nakamura Y."/>
            <person name="Ichinomiya M."/>
            <person name="Sato N."/>
            <person name="Blanc-Mathieu R."/>
            <person name="Endo H."/>
            <person name="Kuwata A."/>
            <person name="Ogata H."/>
        </authorList>
    </citation>
    <scope>NUCLEOTIDE SEQUENCE [LARGE SCALE GENOMIC DNA]</scope>
</reference>
<comment type="function">
    <text evidence="11">Catalytic subunit of the glycosylphosphatidylinositol-mannosyltransferase I complex which catalyzes the transfer of the first mannose, via an alpha-1,4 bond from a dolichol-phosphate-mannose (Dol-P-Man) to the glucosaminyl acyl phosphatidylinositol (GlcN-(acyl)PI) intermediate to generate alpha-D-Man-(1-&gt;4)-alpha-D-GlcN-(1-&gt;6)-(1-radyl,2-acyl-sn-glycero-3-phospho)-2-acyl-inositol and participates in the sixth step of the glycosylphosphatidylinositol-anchor biosynthesis.</text>
</comment>
<feature type="signal peptide" evidence="12">
    <location>
        <begin position="1"/>
        <end position="24"/>
    </location>
</feature>
<evidence type="ECO:0000313" key="13">
    <source>
        <dbReference type="EMBL" id="GMI36218.1"/>
    </source>
</evidence>
<comment type="caution">
    <text evidence="13">The sequence shown here is derived from an EMBL/GenBank/DDBJ whole genome shotgun (WGS) entry which is preliminary data.</text>
</comment>
<comment type="subcellular location">
    <subcellularLocation>
        <location evidence="1 11">Endoplasmic reticulum membrane</location>
        <topology evidence="1 11">Multi-pass membrane protein</topology>
    </subcellularLocation>
</comment>
<feature type="transmembrane region" description="Helical" evidence="11">
    <location>
        <begin position="218"/>
        <end position="243"/>
    </location>
</feature>
<dbReference type="PANTHER" id="PTHR12886">
    <property type="entry name" value="PIG-M MANNOSYLTRANSFERASE"/>
    <property type="match status" value="1"/>
</dbReference>
<evidence type="ECO:0000256" key="6">
    <source>
        <dbReference type="ARBA" id="ARBA00022679"/>
    </source>
</evidence>
<keyword evidence="6 11" id="KW-0808">Transferase</keyword>
<name>A0ABQ6MZR8_9STRA</name>
<evidence type="ECO:0000256" key="4">
    <source>
        <dbReference type="ARBA" id="ARBA00022502"/>
    </source>
</evidence>
<dbReference type="EC" id="2.4.1.-" evidence="11"/>
<proteinExistence type="inferred from homology"/>
<gene>
    <name evidence="13" type="ORF">TeGR_g73</name>
</gene>
<comment type="caution">
    <text evidence="11">Lacks conserved residue(s) required for the propagation of feature annotation.</text>
</comment>
<evidence type="ECO:0000313" key="14">
    <source>
        <dbReference type="Proteomes" id="UP001165060"/>
    </source>
</evidence>
<protein>
    <recommendedName>
        <fullName evidence="11">GPI mannosyltransferase 1</fullName>
        <ecNumber evidence="11">2.4.1.-</ecNumber>
    </recommendedName>
    <alternativeName>
        <fullName evidence="11">GPI mannosyltransferase I</fullName>
    </alternativeName>
</protein>
<keyword evidence="8 11" id="KW-0256">Endoplasmic reticulum</keyword>
<dbReference type="Proteomes" id="UP001165060">
    <property type="component" value="Unassembled WGS sequence"/>
</dbReference>
<feature type="transmembrane region" description="Helical" evidence="11">
    <location>
        <begin position="339"/>
        <end position="358"/>
    </location>
</feature>
<dbReference type="PANTHER" id="PTHR12886:SF0">
    <property type="entry name" value="GPI MANNOSYLTRANSFERASE 1"/>
    <property type="match status" value="1"/>
</dbReference>
<evidence type="ECO:0000256" key="12">
    <source>
        <dbReference type="SAM" id="SignalP"/>
    </source>
</evidence>
<evidence type="ECO:0000256" key="5">
    <source>
        <dbReference type="ARBA" id="ARBA00022676"/>
    </source>
</evidence>
<feature type="transmembrane region" description="Helical" evidence="11">
    <location>
        <begin position="315"/>
        <end position="333"/>
    </location>
</feature>